<dbReference type="OrthoDB" id="9813233at2"/>
<evidence type="ECO:0000256" key="8">
    <source>
        <dbReference type="ARBA" id="ARBA00023136"/>
    </source>
</evidence>
<dbReference type="HAMAP" id="MF_00422">
    <property type="entry name" value="SecE"/>
    <property type="match status" value="1"/>
</dbReference>
<feature type="transmembrane region" description="Helical" evidence="9">
    <location>
        <begin position="30"/>
        <end position="51"/>
    </location>
</feature>
<name>A0A430AKR4_9ENTE</name>
<organism evidence="10 11">
    <name type="scientific">Vagococcus entomophilus</name>
    <dbReference type="NCBI Taxonomy" id="1160095"/>
    <lineage>
        <taxon>Bacteria</taxon>
        <taxon>Bacillati</taxon>
        <taxon>Bacillota</taxon>
        <taxon>Bacilli</taxon>
        <taxon>Lactobacillales</taxon>
        <taxon>Enterococcaceae</taxon>
        <taxon>Vagococcus</taxon>
    </lineage>
</organism>
<comment type="subcellular location">
    <subcellularLocation>
        <location evidence="9">Cell membrane</location>
        <topology evidence="9">Single-pass membrane protein</topology>
    </subcellularLocation>
    <subcellularLocation>
        <location evidence="1">Membrane</location>
    </subcellularLocation>
</comment>
<evidence type="ECO:0000256" key="6">
    <source>
        <dbReference type="ARBA" id="ARBA00022989"/>
    </source>
</evidence>
<dbReference type="GO" id="GO:0006605">
    <property type="term" value="P:protein targeting"/>
    <property type="evidence" value="ECO:0007669"/>
    <property type="project" value="UniProtKB-UniRule"/>
</dbReference>
<keyword evidence="7 9" id="KW-0811">Translocation</keyword>
<dbReference type="GO" id="GO:0008320">
    <property type="term" value="F:protein transmembrane transporter activity"/>
    <property type="evidence" value="ECO:0007669"/>
    <property type="project" value="UniProtKB-UniRule"/>
</dbReference>
<accession>A0A430AKR4</accession>
<keyword evidence="8 9" id="KW-0472">Membrane</keyword>
<comment type="function">
    <text evidence="9">Essential subunit of the Sec protein translocation channel SecYEG. Clamps together the 2 halves of SecY. May contact the channel plug during translocation.</text>
</comment>
<dbReference type="InterPro" id="IPR005807">
    <property type="entry name" value="SecE_bac"/>
</dbReference>
<dbReference type="Proteomes" id="UP000288669">
    <property type="component" value="Unassembled WGS sequence"/>
</dbReference>
<proteinExistence type="inferred from homology"/>
<dbReference type="InterPro" id="IPR038379">
    <property type="entry name" value="SecE_sf"/>
</dbReference>
<reference evidence="10 11" key="1">
    <citation type="submission" date="2017-05" db="EMBL/GenBank/DDBJ databases">
        <title>Vagococcus spp. assemblies.</title>
        <authorList>
            <person name="Gulvik C.A."/>
        </authorList>
    </citation>
    <scope>NUCLEOTIDE SEQUENCE [LARGE SCALE GENOMIC DNA]</scope>
    <source>
        <strain evidence="10 11">DSM 24756</strain>
    </source>
</reference>
<evidence type="ECO:0000256" key="5">
    <source>
        <dbReference type="ARBA" id="ARBA00022927"/>
    </source>
</evidence>
<dbReference type="GO" id="GO:0065002">
    <property type="term" value="P:intracellular protein transmembrane transport"/>
    <property type="evidence" value="ECO:0007669"/>
    <property type="project" value="UniProtKB-UniRule"/>
</dbReference>
<keyword evidence="5 9" id="KW-0653">Protein transport</keyword>
<keyword evidence="6 9" id="KW-1133">Transmembrane helix</keyword>
<comment type="similarity">
    <text evidence="9">Belongs to the SecE/SEC61-gamma family.</text>
</comment>
<evidence type="ECO:0000256" key="9">
    <source>
        <dbReference type="HAMAP-Rule" id="MF_00422"/>
    </source>
</evidence>
<evidence type="ECO:0000256" key="3">
    <source>
        <dbReference type="ARBA" id="ARBA00022475"/>
    </source>
</evidence>
<evidence type="ECO:0000256" key="2">
    <source>
        <dbReference type="ARBA" id="ARBA00022448"/>
    </source>
</evidence>
<gene>
    <name evidence="9" type="primary">secE</name>
    <name evidence="10" type="ORF">CBF30_05660</name>
</gene>
<evidence type="ECO:0000256" key="1">
    <source>
        <dbReference type="ARBA" id="ARBA00004370"/>
    </source>
</evidence>
<dbReference type="GO" id="GO:0009306">
    <property type="term" value="P:protein secretion"/>
    <property type="evidence" value="ECO:0007669"/>
    <property type="project" value="UniProtKB-UniRule"/>
</dbReference>
<dbReference type="InterPro" id="IPR001901">
    <property type="entry name" value="Translocase_SecE/Sec61-g"/>
</dbReference>
<dbReference type="GO" id="GO:0043952">
    <property type="term" value="P:protein transport by the Sec complex"/>
    <property type="evidence" value="ECO:0007669"/>
    <property type="project" value="UniProtKB-UniRule"/>
</dbReference>
<dbReference type="EMBL" id="NGJZ01000001">
    <property type="protein sequence ID" value="RSU08712.1"/>
    <property type="molecule type" value="Genomic_DNA"/>
</dbReference>
<evidence type="ECO:0000256" key="7">
    <source>
        <dbReference type="ARBA" id="ARBA00023010"/>
    </source>
</evidence>
<dbReference type="GO" id="GO:0005886">
    <property type="term" value="C:plasma membrane"/>
    <property type="evidence" value="ECO:0007669"/>
    <property type="project" value="UniProtKB-SubCell"/>
</dbReference>
<protein>
    <recommendedName>
        <fullName evidence="9">Protein translocase subunit SecE</fullName>
    </recommendedName>
</protein>
<keyword evidence="4 9" id="KW-0812">Transmembrane</keyword>
<evidence type="ECO:0000256" key="4">
    <source>
        <dbReference type="ARBA" id="ARBA00022692"/>
    </source>
</evidence>
<evidence type="ECO:0000313" key="11">
    <source>
        <dbReference type="Proteomes" id="UP000288669"/>
    </source>
</evidence>
<evidence type="ECO:0000313" key="10">
    <source>
        <dbReference type="EMBL" id="RSU08712.1"/>
    </source>
</evidence>
<comment type="subunit">
    <text evidence="9">Component of the Sec protein translocase complex. Heterotrimer consisting of SecY, SecE and SecG subunits. The heterotrimers can form oligomers, although 1 heterotrimer is thought to be able to translocate proteins. Interacts with the ribosome. Interacts with SecDF, and other proteins may be involved. Interacts with SecA.</text>
</comment>
<comment type="caution">
    <text evidence="10">The sequence shown here is derived from an EMBL/GenBank/DDBJ whole genome shotgun (WGS) entry which is preliminary data.</text>
</comment>
<dbReference type="NCBIfam" id="TIGR00964">
    <property type="entry name" value="secE_bact"/>
    <property type="match status" value="1"/>
</dbReference>
<dbReference type="Pfam" id="PF00584">
    <property type="entry name" value="SecE"/>
    <property type="match status" value="1"/>
</dbReference>
<keyword evidence="3 9" id="KW-1003">Cell membrane</keyword>
<keyword evidence="11" id="KW-1185">Reference proteome</keyword>
<dbReference type="PANTHER" id="PTHR33910:SF1">
    <property type="entry name" value="PROTEIN TRANSLOCASE SUBUNIT SECE"/>
    <property type="match status" value="1"/>
</dbReference>
<keyword evidence="2 9" id="KW-0813">Transport</keyword>
<sequence length="59" mass="6744">MKKIGNFIKSVNEEMKIVTWPSKKQLRKDVVVVIETTIIFAAFFAVADFAIKQALNLFL</sequence>
<dbReference type="AlphaFoldDB" id="A0A430AKR4"/>
<dbReference type="Gene3D" id="1.20.5.1030">
    <property type="entry name" value="Preprotein translocase secy subunit"/>
    <property type="match status" value="1"/>
</dbReference>
<dbReference type="PANTHER" id="PTHR33910">
    <property type="entry name" value="PROTEIN TRANSLOCASE SUBUNIT SECE"/>
    <property type="match status" value="1"/>
</dbReference>